<dbReference type="Pfam" id="PF03860">
    <property type="entry name" value="Csp"/>
    <property type="match status" value="1"/>
</dbReference>
<dbReference type="InterPro" id="IPR005560">
    <property type="entry name" value="Csp_YhjQ"/>
</dbReference>
<accession>A0A549SDQ9</accession>
<dbReference type="AlphaFoldDB" id="A0A549SDQ9"/>
<organism evidence="1 2">
    <name type="scientific">Methylosinus sporium</name>
    <dbReference type="NCBI Taxonomy" id="428"/>
    <lineage>
        <taxon>Bacteria</taxon>
        <taxon>Pseudomonadati</taxon>
        <taxon>Pseudomonadota</taxon>
        <taxon>Alphaproteobacteria</taxon>
        <taxon>Hyphomicrobiales</taxon>
        <taxon>Methylocystaceae</taxon>
        <taxon>Methylosinus</taxon>
    </lineage>
</organism>
<comment type="caution">
    <text evidence="1">The sequence shown here is derived from an EMBL/GenBank/DDBJ whole genome shotgun (WGS) entry which is preliminary data.</text>
</comment>
<dbReference type="PANTHER" id="PTHR37310">
    <property type="entry name" value="CYTOPLASMIC PROTEIN-RELATED"/>
    <property type="match status" value="1"/>
</dbReference>
<reference evidence="1 2" key="1">
    <citation type="submission" date="2019-07" db="EMBL/GenBank/DDBJ databases">
        <title>Ln-dependent methylotrophs.</title>
        <authorList>
            <person name="Tani A."/>
        </authorList>
    </citation>
    <scope>NUCLEOTIDE SEQUENCE [LARGE SCALE GENOMIC DNA]</scope>
    <source>
        <strain evidence="1 2">SM89A</strain>
    </source>
</reference>
<dbReference type="CDD" id="cd08026">
    <property type="entry name" value="DUF326"/>
    <property type="match status" value="1"/>
</dbReference>
<proteinExistence type="predicted"/>
<dbReference type="PANTHER" id="PTHR37310:SF1">
    <property type="entry name" value="CYTOPLASMIC PROTEIN"/>
    <property type="match status" value="1"/>
</dbReference>
<protein>
    <submittedName>
        <fullName evidence="1">Four-helix bundle copper-binding protein</fullName>
    </submittedName>
</protein>
<dbReference type="Gene3D" id="1.20.1270.360">
    <property type="match status" value="1"/>
</dbReference>
<gene>
    <name evidence="1" type="ORF">FM996_19300</name>
</gene>
<evidence type="ECO:0000313" key="2">
    <source>
        <dbReference type="Proteomes" id="UP000316781"/>
    </source>
</evidence>
<evidence type="ECO:0000313" key="1">
    <source>
        <dbReference type="EMBL" id="TRL26604.1"/>
    </source>
</evidence>
<sequence>MPNRGGRLMHVEAIIASHPQMRGRADAALVGCVEACFDCAQACSVCADACLSEENVADLRRCIRLDQDCADICLATGAIASRRSATDETAMRAILQACVDMCRACEKECRRHAKHHEHCRICADVCKECEGACRRAMGSAH</sequence>
<dbReference type="EMBL" id="VJMF01000096">
    <property type="protein sequence ID" value="TRL26604.1"/>
    <property type="molecule type" value="Genomic_DNA"/>
</dbReference>
<dbReference type="Proteomes" id="UP000316781">
    <property type="component" value="Unassembled WGS sequence"/>
</dbReference>
<dbReference type="InterPro" id="IPR044543">
    <property type="entry name" value="YHJQ-like"/>
</dbReference>
<name>A0A549SDQ9_METSR</name>